<reference evidence="2" key="1">
    <citation type="submission" date="2016-10" db="EMBL/GenBank/DDBJ databases">
        <authorList>
            <person name="Varghese N."/>
            <person name="Submissions S."/>
        </authorList>
    </citation>
    <scope>NUCLEOTIDE SEQUENCE [LARGE SCALE GENOMIC DNA]</scope>
    <source>
        <strain evidence="2">CCM 7469</strain>
    </source>
</reference>
<dbReference type="AlphaFoldDB" id="A0A1G8ECQ4"/>
<gene>
    <name evidence="1" type="ORF">SAMN05216272_102471</name>
</gene>
<proteinExistence type="predicted"/>
<dbReference type="EMBL" id="FNDS01000002">
    <property type="protein sequence ID" value="SDH67648.1"/>
    <property type="molecule type" value="Genomic_DNA"/>
</dbReference>
<evidence type="ECO:0000313" key="2">
    <source>
        <dbReference type="Proteomes" id="UP000199636"/>
    </source>
</evidence>
<evidence type="ECO:0000313" key="1">
    <source>
        <dbReference type="EMBL" id="SDH67648.1"/>
    </source>
</evidence>
<organism evidence="1 2">
    <name type="scientific">Pseudomonas panipatensis</name>
    <dbReference type="NCBI Taxonomy" id="428992"/>
    <lineage>
        <taxon>Bacteria</taxon>
        <taxon>Pseudomonadati</taxon>
        <taxon>Pseudomonadota</taxon>
        <taxon>Gammaproteobacteria</taxon>
        <taxon>Pseudomonadales</taxon>
        <taxon>Pseudomonadaceae</taxon>
        <taxon>Pseudomonas</taxon>
    </lineage>
</organism>
<dbReference type="RefSeq" id="WP_090261726.1">
    <property type="nucleotide sequence ID" value="NZ_FNDS01000002.1"/>
</dbReference>
<name>A0A1G8ECQ4_9PSED</name>
<protein>
    <submittedName>
        <fullName evidence="1">Uncharacterized protein</fullName>
    </submittedName>
</protein>
<dbReference type="Proteomes" id="UP000199636">
    <property type="component" value="Unassembled WGS sequence"/>
</dbReference>
<keyword evidence="2" id="KW-1185">Reference proteome</keyword>
<dbReference type="OrthoDB" id="6898388at2"/>
<sequence>MHQDHDTLWVELETLGNDQRPRVLRGRMNLRDYLDLLEGHAPGLVRLDECRTRGRGPVADLFIRSVHILRVMALGALPA</sequence>
<accession>A0A1G8ECQ4</accession>